<evidence type="ECO:0000313" key="2">
    <source>
        <dbReference type="EMBL" id="ACO60765.1"/>
    </source>
</evidence>
<dbReference type="GeneID" id="8241188"/>
<dbReference type="EMBL" id="CP001323">
    <property type="protein sequence ID" value="ACO60765.1"/>
    <property type="molecule type" value="Genomic_DNA"/>
</dbReference>
<proteinExistence type="predicted"/>
<dbReference type="InterPro" id="IPR036034">
    <property type="entry name" value="PDZ_sf"/>
</dbReference>
<name>C1E071_MICCC</name>
<dbReference type="InParanoid" id="C1E071"/>
<dbReference type="OMA" id="MWASSIA"/>
<evidence type="ECO:0008006" key="4">
    <source>
        <dbReference type="Google" id="ProtNLM"/>
    </source>
</evidence>
<dbReference type="KEGG" id="mis:MICPUN_56290"/>
<gene>
    <name evidence="2" type="ORF">MICPUN_56290</name>
</gene>
<dbReference type="AlphaFoldDB" id="C1E071"/>
<accession>C1E071</accession>
<dbReference type="Gene3D" id="2.30.42.10">
    <property type="match status" value="1"/>
</dbReference>
<feature type="region of interest" description="Disordered" evidence="1">
    <location>
        <begin position="73"/>
        <end position="123"/>
    </location>
</feature>
<reference evidence="2 3" key="1">
    <citation type="journal article" date="2009" name="Science">
        <title>Green evolution and dynamic adaptations revealed by genomes of the marine picoeukaryotes Micromonas.</title>
        <authorList>
            <person name="Worden A.Z."/>
            <person name="Lee J.H."/>
            <person name="Mock T."/>
            <person name="Rouze P."/>
            <person name="Simmons M.P."/>
            <person name="Aerts A.L."/>
            <person name="Allen A.E."/>
            <person name="Cuvelier M.L."/>
            <person name="Derelle E."/>
            <person name="Everett M.V."/>
            <person name="Foulon E."/>
            <person name="Grimwood J."/>
            <person name="Gundlach H."/>
            <person name="Henrissat B."/>
            <person name="Napoli C."/>
            <person name="McDonald S.M."/>
            <person name="Parker M.S."/>
            <person name="Rombauts S."/>
            <person name="Salamov A."/>
            <person name="Von Dassow P."/>
            <person name="Badger J.H."/>
            <person name="Coutinho P.M."/>
            <person name="Demir E."/>
            <person name="Dubchak I."/>
            <person name="Gentemann C."/>
            <person name="Eikrem W."/>
            <person name="Gready J.E."/>
            <person name="John U."/>
            <person name="Lanier W."/>
            <person name="Lindquist E.A."/>
            <person name="Lucas S."/>
            <person name="Mayer K.F."/>
            <person name="Moreau H."/>
            <person name="Not F."/>
            <person name="Otillar R."/>
            <person name="Panaud O."/>
            <person name="Pangilinan J."/>
            <person name="Paulsen I."/>
            <person name="Piegu B."/>
            <person name="Poliakov A."/>
            <person name="Robbens S."/>
            <person name="Schmutz J."/>
            <person name="Toulza E."/>
            <person name="Wyss T."/>
            <person name="Zelensky A."/>
            <person name="Zhou K."/>
            <person name="Armbrust E.V."/>
            <person name="Bhattacharya D."/>
            <person name="Goodenough U.W."/>
            <person name="Van de Peer Y."/>
            <person name="Grigoriev I.V."/>
        </authorList>
    </citation>
    <scope>NUCLEOTIDE SEQUENCE [LARGE SCALE GENOMIC DNA]</scope>
    <source>
        <strain evidence="3">RCC299 / NOUM17</strain>
    </source>
</reference>
<protein>
    <recommendedName>
        <fullName evidence="4">PDZ domain-containing protein</fullName>
    </recommendedName>
</protein>
<dbReference type="RefSeq" id="XP_002499507.1">
    <property type="nucleotide sequence ID" value="XM_002499461.1"/>
</dbReference>
<feature type="compositionally biased region" description="Basic residues" evidence="1">
    <location>
        <begin position="74"/>
        <end position="84"/>
    </location>
</feature>
<evidence type="ECO:0000256" key="1">
    <source>
        <dbReference type="SAM" id="MobiDB-lite"/>
    </source>
</evidence>
<dbReference type="SUPFAM" id="SSF50156">
    <property type="entry name" value="PDZ domain-like"/>
    <property type="match status" value="1"/>
</dbReference>
<sequence length="252" mass="26989">MSRAACEGCSARREKPAWLSLLLALARGDPTANQSMWASSIAFSRGNVASTSHRCGPIGSTVRRDPAVRVVPGARRHRHRRRRPASSDREDTLSALDRLVPGLSADEAARTPPRTADDEDDRRTVLGDGRVVREVVVELEPPDNIAVAKIRVESASTRCVQMTVPPPLGISFEENTETGEIFVAEIARGSNADAAGVAKVGDVLRAASAMVPEMKYGQGNLLLGGNGRPGFRRVLYVVPNGEDYRPGPGTST</sequence>
<organism evidence="2 3">
    <name type="scientific">Micromonas commoda (strain RCC299 / NOUM17 / CCMP2709)</name>
    <name type="common">Picoplanktonic green alga</name>
    <dbReference type="NCBI Taxonomy" id="296587"/>
    <lineage>
        <taxon>Eukaryota</taxon>
        <taxon>Viridiplantae</taxon>
        <taxon>Chlorophyta</taxon>
        <taxon>Mamiellophyceae</taxon>
        <taxon>Mamiellales</taxon>
        <taxon>Mamiellaceae</taxon>
        <taxon>Micromonas</taxon>
    </lineage>
</organism>
<dbReference type="Proteomes" id="UP000002009">
    <property type="component" value="Chromosome 2"/>
</dbReference>
<keyword evidence="3" id="KW-1185">Reference proteome</keyword>
<evidence type="ECO:0000313" key="3">
    <source>
        <dbReference type="Proteomes" id="UP000002009"/>
    </source>
</evidence>